<evidence type="ECO:0000313" key="8">
    <source>
        <dbReference type="EMBL" id="OLP99158.1"/>
    </source>
</evidence>
<dbReference type="GO" id="GO:0003677">
    <property type="term" value="F:DNA binding"/>
    <property type="evidence" value="ECO:0007669"/>
    <property type="project" value="UniProtKB-KW"/>
</dbReference>
<keyword evidence="9" id="KW-1185">Reference proteome</keyword>
<reference evidence="8 9" key="1">
    <citation type="submission" date="2016-02" db="EMBL/GenBank/DDBJ databases">
        <title>Genome analysis of coral dinoflagellate symbionts highlights evolutionary adaptations to a symbiotic lifestyle.</title>
        <authorList>
            <person name="Aranda M."/>
            <person name="Li Y."/>
            <person name="Liew Y.J."/>
            <person name="Baumgarten S."/>
            <person name="Simakov O."/>
            <person name="Wilson M."/>
            <person name="Piel J."/>
            <person name="Ashoor H."/>
            <person name="Bougouffa S."/>
            <person name="Bajic V.B."/>
            <person name="Ryu T."/>
            <person name="Ravasi T."/>
            <person name="Bayer T."/>
            <person name="Micklem G."/>
            <person name="Kim H."/>
            <person name="Bhak J."/>
            <person name="Lajeunesse T.C."/>
            <person name="Voolstra C.R."/>
        </authorList>
    </citation>
    <scope>NUCLEOTIDE SEQUENCE [LARGE SCALE GENOMIC DNA]</scope>
    <source>
        <strain evidence="8 9">CCMP2467</strain>
    </source>
</reference>
<dbReference type="Gene3D" id="3.90.1600.10">
    <property type="entry name" value="Palm domain of DNA polymerase"/>
    <property type="match status" value="1"/>
</dbReference>
<dbReference type="Proteomes" id="UP000186817">
    <property type="component" value="Unassembled WGS sequence"/>
</dbReference>
<evidence type="ECO:0000259" key="7">
    <source>
        <dbReference type="Pfam" id="PF00136"/>
    </source>
</evidence>
<feature type="domain" description="DNA-directed DNA polymerase family B multifunctional" evidence="7">
    <location>
        <begin position="261"/>
        <end position="510"/>
    </location>
</feature>
<dbReference type="Pfam" id="PF00136">
    <property type="entry name" value="DNA_pol_B"/>
    <property type="match status" value="1"/>
</dbReference>
<dbReference type="GO" id="GO:0043625">
    <property type="term" value="C:delta DNA polymerase complex"/>
    <property type="evidence" value="ECO:0007669"/>
    <property type="project" value="TreeGrafter"/>
</dbReference>
<evidence type="ECO:0000313" key="9">
    <source>
        <dbReference type="Proteomes" id="UP000186817"/>
    </source>
</evidence>
<keyword evidence="4" id="KW-0239">DNA-directed DNA polymerase</keyword>
<dbReference type="GO" id="GO:0000166">
    <property type="term" value="F:nucleotide binding"/>
    <property type="evidence" value="ECO:0007669"/>
    <property type="project" value="InterPro"/>
</dbReference>
<comment type="caution">
    <text evidence="8">The sequence shown here is derived from an EMBL/GenBank/DDBJ whole genome shotgun (WGS) entry which is preliminary data.</text>
</comment>
<sequence>MWDQEKAPALAVLDEDAYLSEEDLAVPSVESPCSQSSEVASLVMEPWVSPLWVVLGKEQRRAGAHERLKEVLVPAPELVTAALDEATQAQVEDESLLSTARSRLQDVKDRDIASDLLMTAVEALEEAKAKGVAEQELQHGEQVLAEELPRAQAVQQLQGALREAIALAKQARLPAEELLPFEEDCVCVALKQTPSRAAWILMTPHVILTLQALQLMPTTEEGRGLGLGTARVGRGTARGKRLLLGKVSETLSLGSTEQRKKSRQSDVDIGKRVVYGDTDSVMLTLGRTLPIDDVFALGKEAAQIVSDAFGAPVKMEFEKVYHPFLLMNKKRYAGLSFGSPEDAGKLDFKGIEVVRRDWCLLARKKYPPVFGKTELQRYLRTWLGKSVFHDTDQDADYLPEAKQETRADSAQEQEALHYPYCWRAVEYVRETVAALRAGRIDYRLLVLSKALVRAGAEEYAARQAHVELAERLRKADPAQAPKVGERVPYVFVAKGNGANACDRAEDPLKALEVEGQD</sequence>
<dbReference type="InterPro" id="IPR006134">
    <property type="entry name" value="DNA-dir_DNA_pol_B_multi_dom"/>
</dbReference>
<evidence type="ECO:0000256" key="1">
    <source>
        <dbReference type="ARBA" id="ARBA00012417"/>
    </source>
</evidence>
<keyword evidence="5" id="KW-0238">DNA-binding</keyword>
<dbReference type="AlphaFoldDB" id="A0A1Q9DVK9"/>
<dbReference type="InterPro" id="IPR017964">
    <property type="entry name" value="DNA-dir_DNA_pol_B_CS"/>
</dbReference>
<evidence type="ECO:0000256" key="4">
    <source>
        <dbReference type="ARBA" id="ARBA00022932"/>
    </source>
</evidence>
<dbReference type="InterPro" id="IPR042087">
    <property type="entry name" value="DNA_pol_B_thumb"/>
</dbReference>
<dbReference type="GO" id="GO:0006297">
    <property type="term" value="P:nucleotide-excision repair, DNA gap filling"/>
    <property type="evidence" value="ECO:0007669"/>
    <property type="project" value="TreeGrafter"/>
</dbReference>
<dbReference type="PROSITE" id="PS00116">
    <property type="entry name" value="DNA_POLYMERASE_B"/>
    <property type="match status" value="1"/>
</dbReference>
<protein>
    <recommendedName>
        <fullName evidence="1">DNA-directed DNA polymerase</fullName>
        <ecNumber evidence="1">2.7.7.7</ecNumber>
    </recommendedName>
</protein>
<dbReference type="OrthoDB" id="438018at2759"/>
<gene>
    <name evidence="8" type="primary">POLD1</name>
    <name evidence="8" type="ORF">AK812_SmicGene18310</name>
</gene>
<dbReference type="GO" id="GO:0006287">
    <property type="term" value="P:base-excision repair, gap-filling"/>
    <property type="evidence" value="ECO:0007669"/>
    <property type="project" value="TreeGrafter"/>
</dbReference>
<keyword evidence="3" id="KW-0548">Nucleotidyltransferase</keyword>
<dbReference type="GO" id="GO:0008296">
    <property type="term" value="F:3'-5'-DNA exonuclease activity"/>
    <property type="evidence" value="ECO:0007669"/>
    <property type="project" value="TreeGrafter"/>
</dbReference>
<dbReference type="EMBL" id="LSRX01000372">
    <property type="protein sequence ID" value="OLP99158.1"/>
    <property type="molecule type" value="Genomic_DNA"/>
</dbReference>
<organism evidence="8 9">
    <name type="scientific">Symbiodinium microadriaticum</name>
    <name type="common">Dinoflagellate</name>
    <name type="synonym">Zooxanthella microadriatica</name>
    <dbReference type="NCBI Taxonomy" id="2951"/>
    <lineage>
        <taxon>Eukaryota</taxon>
        <taxon>Sar</taxon>
        <taxon>Alveolata</taxon>
        <taxon>Dinophyceae</taxon>
        <taxon>Suessiales</taxon>
        <taxon>Symbiodiniaceae</taxon>
        <taxon>Symbiodinium</taxon>
    </lineage>
</organism>
<dbReference type="Gene3D" id="1.10.132.60">
    <property type="entry name" value="DNA polymerase family B, C-terminal domain"/>
    <property type="match status" value="1"/>
</dbReference>
<proteinExistence type="predicted"/>
<comment type="catalytic activity">
    <reaction evidence="6">
        <text>DNA(n) + a 2'-deoxyribonucleoside 5'-triphosphate = DNA(n+1) + diphosphate</text>
        <dbReference type="Rhea" id="RHEA:22508"/>
        <dbReference type="Rhea" id="RHEA-COMP:17339"/>
        <dbReference type="Rhea" id="RHEA-COMP:17340"/>
        <dbReference type="ChEBI" id="CHEBI:33019"/>
        <dbReference type="ChEBI" id="CHEBI:61560"/>
        <dbReference type="ChEBI" id="CHEBI:173112"/>
        <dbReference type="EC" id="2.7.7.7"/>
    </reaction>
</comment>
<accession>A0A1Q9DVK9</accession>
<evidence type="ECO:0000256" key="5">
    <source>
        <dbReference type="ARBA" id="ARBA00023125"/>
    </source>
</evidence>
<name>A0A1Q9DVK9_SYMMI</name>
<evidence type="ECO:0000256" key="2">
    <source>
        <dbReference type="ARBA" id="ARBA00022679"/>
    </source>
</evidence>
<keyword evidence="2" id="KW-0808">Transferase</keyword>
<dbReference type="InterPro" id="IPR023211">
    <property type="entry name" value="DNA_pol_palm_dom_sf"/>
</dbReference>
<dbReference type="EC" id="2.7.7.7" evidence="1"/>
<dbReference type="PANTHER" id="PTHR10322:SF23">
    <property type="entry name" value="DNA POLYMERASE DELTA CATALYTIC SUBUNIT"/>
    <property type="match status" value="1"/>
</dbReference>
<evidence type="ECO:0000256" key="3">
    <source>
        <dbReference type="ARBA" id="ARBA00022695"/>
    </source>
</evidence>
<dbReference type="GO" id="GO:0045004">
    <property type="term" value="P:DNA replication proofreading"/>
    <property type="evidence" value="ECO:0007669"/>
    <property type="project" value="TreeGrafter"/>
</dbReference>
<dbReference type="GO" id="GO:0003887">
    <property type="term" value="F:DNA-directed DNA polymerase activity"/>
    <property type="evidence" value="ECO:0007669"/>
    <property type="project" value="UniProtKB-KW"/>
</dbReference>
<dbReference type="SUPFAM" id="SSF56672">
    <property type="entry name" value="DNA/RNA polymerases"/>
    <property type="match status" value="1"/>
</dbReference>
<evidence type="ECO:0000256" key="6">
    <source>
        <dbReference type="ARBA" id="ARBA00049244"/>
    </source>
</evidence>
<dbReference type="InterPro" id="IPR043502">
    <property type="entry name" value="DNA/RNA_pol_sf"/>
</dbReference>
<dbReference type="PANTHER" id="PTHR10322">
    <property type="entry name" value="DNA POLYMERASE CATALYTIC SUBUNIT"/>
    <property type="match status" value="1"/>
</dbReference>
<dbReference type="InterPro" id="IPR050240">
    <property type="entry name" value="DNA_pol_type-B"/>
</dbReference>